<dbReference type="InParanoid" id="A0A517SCV3"/>
<dbReference type="RefSeq" id="WP_145029579.1">
    <property type="nucleotide sequence ID" value="NZ_CP036271.1"/>
</dbReference>
<dbReference type="SUPFAM" id="SSF54713">
    <property type="entry name" value="Elongation factor Ts (EF-Ts), dimerisation domain"/>
    <property type="match status" value="2"/>
</dbReference>
<dbReference type="FunFam" id="1.10.8.10:FF:000001">
    <property type="entry name" value="Elongation factor Ts"/>
    <property type="match status" value="1"/>
</dbReference>
<comment type="similarity">
    <text evidence="1 5">Belongs to the EF-Ts family.</text>
</comment>
<dbReference type="Pfam" id="PF00889">
    <property type="entry name" value="EF_TS"/>
    <property type="match status" value="1"/>
</dbReference>
<dbReference type="AlphaFoldDB" id="A0A517SCV3"/>
<keyword evidence="5" id="KW-0963">Cytoplasm</keyword>
<dbReference type="HAMAP" id="MF_00050">
    <property type="entry name" value="EF_Ts"/>
    <property type="match status" value="1"/>
</dbReference>
<dbReference type="NCBIfam" id="TIGR00116">
    <property type="entry name" value="tsf"/>
    <property type="match status" value="1"/>
</dbReference>
<proteinExistence type="inferred from homology"/>
<gene>
    <name evidence="5 7" type="primary">tsf</name>
    <name evidence="7" type="ORF">Pan44_19760</name>
</gene>
<evidence type="ECO:0000259" key="6">
    <source>
        <dbReference type="Pfam" id="PF00889"/>
    </source>
</evidence>
<dbReference type="GO" id="GO:0003746">
    <property type="term" value="F:translation elongation factor activity"/>
    <property type="evidence" value="ECO:0007669"/>
    <property type="project" value="UniProtKB-UniRule"/>
</dbReference>
<dbReference type="Gene3D" id="1.10.8.10">
    <property type="entry name" value="DNA helicase RuvA subunit, C-terminal domain"/>
    <property type="match status" value="1"/>
</dbReference>
<dbReference type="FunCoup" id="A0A517SCV3">
    <property type="interactions" value="549"/>
</dbReference>
<comment type="caution">
    <text evidence="5">Lacks conserved residue(s) required for the propagation of feature annotation.</text>
</comment>
<dbReference type="InterPro" id="IPR001816">
    <property type="entry name" value="Transl_elong_EFTs/EF1B"/>
</dbReference>
<evidence type="ECO:0000256" key="3">
    <source>
        <dbReference type="ARBA" id="ARBA00022768"/>
    </source>
</evidence>
<sequence length="277" mass="29547">MADITAAAVQALRERTKLPLMKVKAALVEAGGDAEKAIEILRSQLGKLVESRSANETKEGRIFIATKPDGSEAAMVEIQCESAPVAGSEQIVGLGKALVDRVLNGAPLSSVEALMGEKAPDGRTFKEVFEEMLLQIREKIVVSRMAKVEGPVGIYLHHDGKTGVLFQAEGDNKSAPVLKDVAMHVAALKPTVARVEDVDPAKASEEREKLTAEAKASGKPENIVGKIVDGKMKVFYRDEAGVLAEQMFAKDDSKSVSQVLAEAGLKVKAFTLWVLGG</sequence>
<dbReference type="InterPro" id="IPR036402">
    <property type="entry name" value="EF-Ts_dimer_sf"/>
</dbReference>
<evidence type="ECO:0000313" key="7">
    <source>
        <dbReference type="EMBL" id="QDT53949.1"/>
    </source>
</evidence>
<dbReference type="InterPro" id="IPR009060">
    <property type="entry name" value="UBA-like_sf"/>
</dbReference>
<dbReference type="SUPFAM" id="SSF46934">
    <property type="entry name" value="UBA-like"/>
    <property type="match status" value="1"/>
</dbReference>
<comment type="function">
    <text evidence="5">Associates with the EF-Tu.GDP complex and induces the exchange of GDP to GTP. It remains bound to the aminoacyl-tRNA.EF-Tu.GTP complex up to the GTP hydrolysis stage on the ribosome.</text>
</comment>
<dbReference type="PANTHER" id="PTHR11741">
    <property type="entry name" value="ELONGATION FACTOR TS"/>
    <property type="match status" value="1"/>
</dbReference>
<dbReference type="PANTHER" id="PTHR11741:SF0">
    <property type="entry name" value="ELONGATION FACTOR TS, MITOCHONDRIAL"/>
    <property type="match status" value="1"/>
</dbReference>
<dbReference type="KEGG" id="ccos:Pan44_19760"/>
<reference evidence="7 8" key="1">
    <citation type="submission" date="2019-02" db="EMBL/GenBank/DDBJ databases">
        <title>Deep-cultivation of Planctomycetes and their phenomic and genomic characterization uncovers novel biology.</title>
        <authorList>
            <person name="Wiegand S."/>
            <person name="Jogler M."/>
            <person name="Boedeker C."/>
            <person name="Pinto D."/>
            <person name="Vollmers J."/>
            <person name="Rivas-Marin E."/>
            <person name="Kohn T."/>
            <person name="Peeters S.H."/>
            <person name="Heuer A."/>
            <person name="Rast P."/>
            <person name="Oberbeckmann S."/>
            <person name="Bunk B."/>
            <person name="Jeske O."/>
            <person name="Meyerdierks A."/>
            <person name="Storesund J.E."/>
            <person name="Kallscheuer N."/>
            <person name="Luecker S."/>
            <person name="Lage O.M."/>
            <person name="Pohl T."/>
            <person name="Merkel B.J."/>
            <person name="Hornburger P."/>
            <person name="Mueller R.-W."/>
            <person name="Bruemmer F."/>
            <person name="Labrenz M."/>
            <person name="Spormann A.M."/>
            <person name="Op den Camp H."/>
            <person name="Overmann J."/>
            <person name="Amann R."/>
            <person name="Jetten M.S.M."/>
            <person name="Mascher T."/>
            <person name="Medema M.H."/>
            <person name="Devos D.P."/>
            <person name="Kaster A.-K."/>
            <person name="Ovreas L."/>
            <person name="Rohde M."/>
            <person name="Galperin M.Y."/>
            <person name="Jogler C."/>
        </authorList>
    </citation>
    <scope>NUCLEOTIDE SEQUENCE [LARGE SCALE GENOMIC DNA]</scope>
    <source>
        <strain evidence="7 8">Pan44</strain>
    </source>
</reference>
<keyword evidence="4 5" id="KW-0648">Protein biosynthesis</keyword>
<dbReference type="EMBL" id="CP036271">
    <property type="protein sequence ID" value="QDT53949.1"/>
    <property type="molecule type" value="Genomic_DNA"/>
</dbReference>
<dbReference type="InterPro" id="IPR014039">
    <property type="entry name" value="Transl_elong_EFTs/EF1B_dimer"/>
</dbReference>
<dbReference type="OrthoDB" id="9808348at2"/>
<dbReference type="GO" id="GO:0005737">
    <property type="term" value="C:cytoplasm"/>
    <property type="evidence" value="ECO:0007669"/>
    <property type="project" value="UniProtKB-SubCell"/>
</dbReference>
<evidence type="ECO:0000256" key="2">
    <source>
        <dbReference type="ARBA" id="ARBA00016956"/>
    </source>
</evidence>
<name>A0A517SCV3_9PLAN</name>
<evidence type="ECO:0000256" key="1">
    <source>
        <dbReference type="ARBA" id="ARBA00005532"/>
    </source>
</evidence>
<dbReference type="Proteomes" id="UP000315700">
    <property type="component" value="Chromosome"/>
</dbReference>
<feature type="domain" description="Translation elongation factor EFTs/EF1B dimerisation" evidence="6">
    <location>
        <begin position="73"/>
        <end position="276"/>
    </location>
</feature>
<evidence type="ECO:0000313" key="8">
    <source>
        <dbReference type="Proteomes" id="UP000315700"/>
    </source>
</evidence>
<comment type="subcellular location">
    <subcellularLocation>
        <location evidence="5">Cytoplasm</location>
    </subcellularLocation>
</comment>
<dbReference type="Gene3D" id="1.10.286.20">
    <property type="match status" value="1"/>
</dbReference>
<keyword evidence="8" id="KW-1185">Reference proteome</keyword>
<keyword evidence="3 5" id="KW-0251">Elongation factor</keyword>
<accession>A0A517SCV3</accession>
<evidence type="ECO:0000256" key="4">
    <source>
        <dbReference type="ARBA" id="ARBA00022917"/>
    </source>
</evidence>
<evidence type="ECO:0000256" key="5">
    <source>
        <dbReference type="HAMAP-Rule" id="MF_00050"/>
    </source>
</evidence>
<organism evidence="7 8">
    <name type="scientific">Caulifigura coniformis</name>
    <dbReference type="NCBI Taxonomy" id="2527983"/>
    <lineage>
        <taxon>Bacteria</taxon>
        <taxon>Pseudomonadati</taxon>
        <taxon>Planctomycetota</taxon>
        <taxon>Planctomycetia</taxon>
        <taxon>Planctomycetales</taxon>
        <taxon>Planctomycetaceae</taxon>
        <taxon>Caulifigura</taxon>
    </lineage>
</organism>
<dbReference type="Gene3D" id="3.30.479.20">
    <property type="entry name" value="Elongation factor Ts, dimerisation domain"/>
    <property type="match status" value="2"/>
</dbReference>
<protein>
    <recommendedName>
        <fullName evidence="2 5">Elongation factor Ts</fullName>
        <shortName evidence="5">EF-Ts</shortName>
    </recommendedName>
</protein>